<dbReference type="STRING" id="306540.SAMN05421839_101192"/>
<sequence length="125" mass="14524">MGFKEGFNKYFNNHSETAEKHWDKNLESKYFKTTKDRGFDAVMNYFKKNSNCEVKASSQERGEITVNYKGKRRAFVVVTIIMVKPFRTSVDLSVTTEGGLFDLGFSHNLITKLYDDLKKEMELVD</sequence>
<dbReference type="Proteomes" id="UP000321547">
    <property type="component" value="Unassembled WGS sequence"/>
</dbReference>
<keyword evidence="4" id="KW-1185">Reference proteome</keyword>
<reference evidence="1 4" key="2">
    <citation type="submission" date="2019-07" db="EMBL/GenBank/DDBJ databases">
        <title>Whole genome shotgun sequence of Halolactibacillus halophilus NBRC 100868.</title>
        <authorList>
            <person name="Hosoyama A."/>
            <person name="Uohara A."/>
            <person name="Ohji S."/>
            <person name="Ichikawa N."/>
        </authorList>
    </citation>
    <scope>NUCLEOTIDE SEQUENCE [LARGE SCALE GENOMIC DNA]</scope>
    <source>
        <strain evidence="1 4">NBRC 100868</strain>
    </source>
</reference>
<name>A0A1I5L4B4_9BACI</name>
<dbReference type="Proteomes" id="UP000242243">
    <property type="component" value="Unassembled WGS sequence"/>
</dbReference>
<evidence type="ECO:0000313" key="1">
    <source>
        <dbReference type="EMBL" id="GEM00644.1"/>
    </source>
</evidence>
<evidence type="ECO:0000313" key="2">
    <source>
        <dbReference type="EMBL" id="SFO92085.1"/>
    </source>
</evidence>
<protein>
    <recommendedName>
        <fullName evidence="5">Cytosolic protein</fullName>
    </recommendedName>
</protein>
<reference evidence="2 3" key="1">
    <citation type="submission" date="2016-10" db="EMBL/GenBank/DDBJ databases">
        <authorList>
            <person name="de Groot N.N."/>
        </authorList>
    </citation>
    <scope>NUCLEOTIDE SEQUENCE [LARGE SCALE GENOMIC DNA]</scope>
    <source>
        <strain evidence="2 3">DSM 17073</strain>
    </source>
</reference>
<proteinExistence type="predicted"/>
<dbReference type="OrthoDB" id="2353056at2"/>
<dbReference type="EMBL" id="FOXC01000001">
    <property type="protein sequence ID" value="SFO92085.1"/>
    <property type="molecule type" value="Genomic_DNA"/>
</dbReference>
<organism evidence="2 3">
    <name type="scientific">Halolactibacillus halophilus</name>
    <dbReference type="NCBI Taxonomy" id="306540"/>
    <lineage>
        <taxon>Bacteria</taxon>
        <taxon>Bacillati</taxon>
        <taxon>Bacillota</taxon>
        <taxon>Bacilli</taxon>
        <taxon>Bacillales</taxon>
        <taxon>Bacillaceae</taxon>
        <taxon>Halolactibacillus</taxon>
    </lineage>
</organism>
<dbReference type="RefSeq" id="WP_089829437.1">
    <property type="nucleotide sequence ID" value="NZ_BJWI01000001.1"/>
</dbReference>
<dbReference type="AlphaFoldDB" id="A0A1I5L4B4"/>
<evidence type="ECO:0008006" key="5">
    <source>
        <dbReference type="Google" id="ProtNLM"/>
    </source>
</evidence>
<evidence type="ECO:0000313" key="3">
    <source>
        <dbReference type="Proteomes" id="UP000242243"/>
    </source>
</evidence>
<evidence type="ECO:0000313" key="4">
    <source>
        <dbReference type="Proteomes" id="UP000321547"/>
    </source>
</evidence>
<gene>
    <name evidence="1" type="ORF">HHA03_01760</name>
    <name evidence="2" type="ORF">SAMN05421839_101192</name>
</gene>
<accession>A0A1I5L4B4</accession>
<dbReference type="EMBL" id="BJWI01000001">
    <property type="protein sequence ID" value="GEM00644.1"/>
    <property type="molecule type" value="Genomic_DNA"/>
</dbReference>